<name>A0ABY0I7H4_9GAMM</name>
<feature type="chain" id="PRO_5047074739" evidence="1">
    <location>
        <begin position="23"/>
        <end position="145"/>
    </location>
</feature>
<evidence type="ECO:0000313" key="3">
    <source>
        <dbReference type="Proteomes" id="UP000294166"/>
    </source>
</evidence>
<accession>A0ABY0I7H4</accession>
<organism evidence="2 3">
    <name type="scientific">Aliivibrio finisterrensis</name>
    <dbReference type="NCBI Taxonomy" id="511998"/>
    <lineage>
        <taxon>Bacteria</taxon>
        <taxon>Pseudomonadati</taxon>
        <taxon>Pseudomonadota</taxon>
        <taxon>Gammaproteobacteria</taxon>
        <taxon>Vibrionales</taxon>
        <taxon>Vibrionaceae</taxon>
        <taxon>Aliivibrio</taxon>
    </lineage>
</organism>
<proteinExistence type="predicted"/>
<protein>
    <submittedName>
        <fullName evidence="2">Uncharacterized protein</fullName>
    </submittedName>
</protein>
<sequence length="145" mass="16407">MNNLTSASFCIILSLTSLNVVASQQPKELANYLNSVKSTSLQYGTLLQNYADHFSKKCRRNITVKELQSPVVNKLITATFSSQRYGHETVTMVNRITTNHFNCMQLDKPFKALQNDQQLRKQSPSYVKLINMMGDVELNGDSEIN</sequence>
<dbReference type="RefSeq" id="WP_130066467.1">
    <property type="nucleotide sequence ID" value="NZ_SEZN01000016.1"/>
</dbReference>
<keyword evidence="1" id="KW-0732">Signal</keyword>
<dbReference type="Proteomes" id="UP000294166">
    <property type="component" value="Unassembled WGS sequence"/>
</dbReference>
<dbReference type="EMBL" id="SEZN01000016">
    <property type="protein sequence ID" value="RYU64309.1"/>
    <property type="molecule type" value="Genomic_DNA"/>
</dbReference>
<reference evidence="2 3" key="1">
    <citation type="submission" date="2019-02" db="EMBL/GenBank/DDBJ databases">
        <title>Genome sequences of Aliivibrio finisterrensis strains from farmed Atlantic salmon.</title>
        <authorList>
            <person name="Bowman J.P."/>
        </authorList>
    </citation>
    <scope>NUCLEOTIDE SEQUENCE [LARGE SCALE GENOMIC DNA]</scope>
    <source>
        <strain evidence="2 3">A21</strain>
    </source>
</reference>
<evidence type="ECO:0000256" key="1">
    <source>
        <dbReference type="SAM" id="SignalP"/>
    </source>
</evidence>
<gene>
    <name evidence="2" type="ORF">ERW53_10230</name>
</gene>
<keyword evidence="3" id="KW-1185">Reference proteome</keyword>
<feature type="signal peptide" evidence="1">
    <location>
        <begin position="1"/>
        <end position="22"/>
    </location>
</feature>
<comment type="caution">
    <text evidence="2">The sequence shown here is derived from an EMBL/GenBank/DDBJ whole genome shotgun (WGS) entry which is preliminary data.</text>
</comment>
<evidence type="ECO:0000313" key="2">
    <source>
        <dbReference type="EMBL" id="RYU64309.1"/>
    </source>
</evidence>